<feature type="domain" description="F-box" evidence="1">
    <location>
        <begin position="1"/>
        <end position="50"/>
    </location>
</feature>
<evidence type="ECO:0000259" key="1">
    <source>
        <dbReference type="PROSITE" id="PS50181"/>
    </source>
</evidence>
<dbReference type="EMBL" id="CAJEWN010000847">
    <property type="protein sequence ID" value="CAD2190994.1"/>
    <property type="molecule type" value="Genomic_DNA"/>
</dbReference>
<name>A0A6V7WVA3_MELEN</name>
<evidence type="ECO:0000313" key="3">
    <source>
        <dbReference type="Proteomes" id="UP000580250"/>
    </source>
</evidence>
<dbReference type="Proteomes" id="UP000580250">
    <property type="component" value="Unassembled WGS sequence"/>
</dbReference>
<gene>
    <name evidence="2" type="ORF">MENT_LOCUS43817</name>
</gene>
<dbReference type="PROSITE" id="PS50181">
    <property type="entry name" value="FBOX"/>
    <property type="match status" value="1"/>
</dbReference>
<organism evidence="2 3">
    <name type="scientific">Meloidogyne enterolobii</name>
    <name type="common">Root-knot nematode worm</name>
    <name type="synonym">Meloidogyne mayaguensis</name>
    <dbReference type="NCBI Taxonomy" id="390850"/>
    <lineage>
        <taxon>Eukaryota</taxon>
        <taxon>Metazoa</taxon>
        <taxon>Ecdysozoa</taxon>
        <taxon>Nematoda</taxon>
        <taxon>Chromadorea</taxon>
        <taxon>Rhabditida</taxon>
        <taxon>Tylenchina</taxon>
        <taxon>Tylenchomorpha</taxon>
        <taxon>Tylenchoidea</taxon>
        <taxon>Meloidogynidae</taxon>
        <taxon>Meloidogyninae</taxon>
        <taxon>Meloidogyne</taxon>
    </lineage>
</organism>
<evidence type="ECO:0000313" key="2">
    <source>
        <dbReference type="EMBL" id="CAD2190994.1"/>
    </source>
</evidence>
<dbReference type="InterPro" id="IPR001810">
    <property type="entry name" value="F-box_dom"/>
</dbReference>
<dbReference type="AlphaFoldDB" id="A0A6V7WVA3"/>
<dbReference type="OrthoDB" id="5281164at2759"/>
<sequence length="335" mass="39541">MFSLPHEVQLDVLKCLEFNQLFSVKQTNVYFSNLINKYEGELARKKFHELSLINEIPNLNLDNIIEPQFGDFEFILDDQLKEKWQEAIDKSIPLFLSNFESVRKLVSIEKTFTYLSDKQAPYLINLPNIPKNIEEMIIVRCWLEQLFNCAFERACFYKSVFNPEMIKILFDNDKTIPAQFNIQKLFLFPSNKTFENILDFSLNHLSISEFLSINLDDVDITEKYTNILFNILINEGNKLPKIHFSNSKLTKLYESIIEYITTSRDCSKMLSDITFNFSTPPNFKLSERAEKVEIKQLEKKTYTKYQIANIYNPKVKFEFCNEVWKDGTIFSFITK</sequence>
<reference evidence="2 3" key="1">
    <citation type="submission" date="2020-08" db="EMBL/GenBank/DDBJ databases">
        <authorList>
            <person name="Koutsovoulos G."/>
            <person name="Danchin GJ E."/>
        </authorList>
    </citation>
    <scope>NUCLEOTIDE SEQUENCE [LARGE SCALE GENOMIC DNA]</scope>
</reference>
<comment type="caution">
    <text evidence="2">The sequence shown here is derived from an EMBL/GenBank/DDBJ whole genome shotgun (WGS) entry which is preliminary data.</text>
</comment>
<accession>A0A6V7WVA3</accession>
<protein>
    <recommendedName>
        <fullName evidence="1">F-box domain-containing protein</fullName>
    </recommendedName>
</protein>
<proteinExistence type="predicted"/>